<dbReference type="AlphaFoldDB" id="X0TJY1"/>
<reference evidence="5" key="1">
    <citation type="journal article" date="2014" name="Front. Microbiol.">
        <title>High frequency of phylogenetically diverse reductive dehalogenase-homologous genes in deep subseafloor sedimentary metagenomes.</title>
        <authorList>
            <person name="Kawai M."/>
            <person name="Futagami T."/>
            <person name="Toyoda A."/>
            <person name="Takaki Y."/>
            <person name="Nishi S."/>
            <person name="Hori S."/>
            <person name="Arai W."/>
            <person name="Tsubouchi T."/>
            <person name="Morono Y."/>
            <person name="Uchiyama I."/>
            <person name="Ito T."/>
            <person name="Fujiyama A."/>
            <person name="Inagaki F."/>
            <person name="Takami H."/>
        </authorList>
    </citation>
    <scope>NUCLEOTIDE SEQUENCE</scope>
    <source>
        <strain evidence="5">Expedition CK06-06</strain>
    </source>
</reference>
<dbReference type="SMART" id="SM00895">
    <property type="entry name" value="FCD"/>
    <property type="match status" value="1"/>
</dbReference>
<dbReference type="GO" id="GO:0003677">
    <property type="term" value="F:DNA binding"/>
    <property type="evidence" value="ECO:0007669"/>
    <property type="project" value="UniProtKB-KW"/>
</dbReference>
<evidence type="ECO:0000256" key="2">
    <source>
        <dbReference type="ARBA" id="ARBA00023125"/>
    </source>
</evidence>
<dbReference type="EMBL" id="BARS01000378">
    <property type="protein sequence ID" value="GAF76405.1"/>
    <property type="molecule type" value="Genomic_DNA"/>
</dbReference>
<evidence type="ECO:0000313" key="5">
    <source>
        <dbReference type="EMBL" id="GAF76405.1"/>
    </source>
</evidence>
<keyword evidence="3" id="KW-0804">Transcription</keyword>
<dbReference type="Pfam" id="PF07729">
    <property type="entry name" value="FCD"/>
    <property type="match status" value="1"/>
</dbReference>
<dbReference type="Gene3D" id="1.20.120.530">
    <property type="entry name" value="GntR ligand-binding domain-like"/>
    <property type="match status" value="1"/>
</dbReference>
<sequence>MEKIIIIIIIIMLQKLITNRNLKQNVFESVRNFVISAELPPGSKIDEAFLAIRLGVSKTPIREALSMLATEGIVEIKPNRGSFKIKLNDHDIIEIMIIRENLEGLCMRLAAERMNDKVIQKLEALLDDFEDKDFEKDFHSYIDTNVRFYNIIYKTARSPRLVNLILSMKDLTQMIRLKYLGDIENVKFSLKAHRDLIEALKKKHPKLAEGIRKKMLRYGYGYQLSR</sequence>
<protein>
    <recommendedName>
        <fullName evidence="4">HTH gntR-type domain-containing protein</fullName>
    </recommendedName>
</protein>
<dbReference type="InterPro" id="IPR000524">
    <property type="entry name" value="Tscrpt_reg_HTH_GntR"/>
</dbReference>
<dbReference type="SUPFAM" id="SSF46785">
    <property type="entry name" value="Winged helix' DNA-binding domain"/>
    <property type="match status" value="1"/>
</dbReference>
<dbReference type="PROSITE" id="PS50949">
    <property type="entry name" value="HTH_GNTR"/>
    <property type="match status" value="1"/>
</dbReference>
<dbReference type="InterPro" id="IPR036388">
    <property type="entry name" value="WH-like_DNA-bd_sf"/>
</dbReference>
<dbReference type="SMART" id="SM00345">
    <property type="entry name" value="HTH_GNTR"/>
    <property type="match status" value="1"/>
</dbReference>
<dbReference type="PANTHER" id="PTHR43537:SF5">
    <property type="entry name" value="UXU OPERON TRANSCRIPTIONAL REGULATOR"/>
    <property type="match status" value="1"/>
</dbReference>
<feature type="domain" description="HTH gntR-type" evidence="4">
    <location>
        <begin position="20"/>
        <end position="87"/>
    </location>
</feature>
<name>X0TJY1_9ZZZZ</name>
<evidence type="ECO:0000256" key="3">
    <source>
        <dbReference type="ARBA" id="ARBA00023163"/>
    </source>
</evidence>
<gene>
    <name evidence="5" type="ORF">S01H1_00955</name>
</gene>
<accession>X0TJY1</accession>
<dbReference type="InterPro" id="IPR036390">
    <property type="entry name" value="WH_DNA-bd_sf"/>
</dbReference>
<evidence type="ECO:0000259" key="4">
    <source>
        <dbReference type="PROSITE" id="PS50949"/>
    </source>
</evidence>
<dbReference type="CDD" id="cd07377">
    <property type="entry name" value="WHTH_GntR"/>
    <property type="match status" value="1"/>
</dbReference>
<keyword evidence="1" id="KW-0805">Transcription regulation</keyword>
<comment type="caution">
    <text evidence="5">The sequence shown here is derived from an EMBL/GenBank/DDBJ whole genome shotgun (WGS) entry which is preliminary data.</text>
</comment>
<evidence type="ECO:0000256" key="1">
    <source>
        <dbReference type="ARBA" id="ARBA00023015"/>
    </source>
</evidence>
<dbReference type="PANTHER" id="PTHR43537">
    <property type="entry name" value="TRANSCRIPTIONAL REGULATOR, GNTR FAMILY"/>
    <property type="match status" value="1"/>
</dbReference>
<organism evidence="5">
    <name type="scientific">marine sediment metagenome</name>
    <dbReference type="NCBI Taxonomy" id="412755"/>
    <lineage>
        <taxon>unclassified sequences</taxon>
        <taxon>metagenomes</taxon>
        <taxon>ecological metagenomes</taxon>
    </lineage>
</organism>
<dbReference type="InterPro" id="IPR008920">
    <property type="entry name" value="TF_FadR/GntR_C"/>
</dbReference>
<keyword evidence="2" id="KW-0238">DNA-binding</keyword>
<dbReference type="SUPFAM" id="SSF48008">
    <property type="entry name" value="GntR ligand-binding domain-like"/>
    <property type="match status" value="1"/>
</dbReference>
<dbReference type="Gene3D" id="1.10.10.10">
    <property type="entry name" value="Winged helix-like DNA-binding domain superfamily/Winged helix DNA-binding domain"/>
    <property type="match status" value="1"/>
</dbReference>
<dbReference type="Pfam" id="PF00392">
    <property type="entry name" value="GntR"/>
    <property type="match status" value="1"/>
</dbReference>
<dbReference type="GO" id="GO:0003700">
    <property type="term" value="F:DNA-binding transcription factor activity"/>
    <property type="evidence" value="ECO:0007669"/>
    <property type="project" value="InterPro"/>
</dbReference>
<proteinExistence type="predicted"/>
<dbReference type="InterPro" id="IPR011711">
    <property type="entry name" value="GntR_C"/>
</dbReference>